<dbReference type="RefSeq" id="WP_108386918.1">
    <property type="nucleotide sequence ID" value="NZ_QBUD01000007.1"/>
</dbReference>
<gene>
    <name evidence="1" type="ORF">C8N45_107163</name>
</gene>
<protein>
    <submittedName>
        <fullName evidence="1">VirC1 protein</fullName>
    </submittedName>
</protein>
<sequence length="269" mass="29677">MKPNIITFLAPKGGAGRTTAVMALASTIVEERSFPSLIIDATPEASLRPAHKTTLGQWQRQMFRTGVQRDSLLVRHVVDEDALTEIINEHINDRFSKFGVVLIDTGGRLDDLALTAASHSNLLIAPFMDALTALRISEELNGVDLGGIPLYGLRCGDACNEAEQRAASAAFTAGRLFLRSLPYSPQLEDISVDGHLSNTFTRLTCEHAIYDLSDPRRKPVRDFINVRSEIDKLLDEIRLALGGYEVRKRTPMPRRTPLPLHELAGLLPT</sequence>
<dbReference type="Proteomes" id="UP000244523">
    <property type="component" value="Unassembled WGS sequence"/>
</dbReference>
<accession>A0A2T6KEZ4</accession>
<dbReference type="PANTHER" id="PTHR13696">
    <property type="entry name" value="P-LOOP CONTAINING NUCLEOSIDE TRIPHOSPHATE HYDROLASE"/>
    <property type="match status" value="1"/>
</dbReference>
<dbReference type="PANTHER" id="PTHR13696:SF52">
    <property type="entry name" value="PARA FAMILY PROTEIN CT_582"/>
    <property type="match status" value="1"/>
</dbReference>
<organism evidence="1 2">
    <name type="scientific">Yoonia sediminilitoris</name>
    <dbReference type="NCBI Taxonomy" id="1286148"/>
    <lineage>
        <taxon>Bacteria</taxon>
        <taxon>Pseudomonadati</taxon>
        <taxon>Pseudomonadota</taxon>
        <taxon>Alphaproteobacteria</taxon>
        <taxon>Rhodobacterales</taxon>
        <taxon>Paracoccaceae</taxon>
        <taxon>Yoonia</taxon>
    </lineage>
</organism>
<dbReference type="OrthoDB" id="7836500at2"/>
<comment type="caution">
    <text evidence="1">The sequence shown here is derived from an EMBL/GenBank/DDBJ whole genome shotgun (WGS) entry which is preliminary data.</text>
</comment>
<dbReference type="InterPro" id="IPR027417">
    <property type="entry name" value="P-loop_NTPase"/>
</dbReference>
<dbReference type="AlphaFoldDB" id="A0A2T6KEZ4"/>
<keyword evidence="2" id="KW-1185">Reference proteome</keyword>
<dbReference type="InterPro" id="IPR009744">
    <property type="entry name" value="VirC1"/>
</dbReference>
<dbReference type="EMBL" id="QBUD01000007">
    <property type="protein sequence ID" value="PUB13702.1"/>
    <property type="molecule type" value="Genomic_DNA"/>
</dbReference>
<evidence type="ECO:0000313" key="1">
    <source>
        <dbReference type="EMBL" id="PUB13702.1"/>
    </source>
</evidence>
<dbReference type="Gene3D" id="3.40.50.300">
    <property type="entry name" value="P-loop containing nucleotide triphosphate hydrolases"/>
    <property type="match status" value="1"/>
</dbReference>
<name>A0A2T6KEZ4_9RHOB</name>
<dbReference type="InterPro" id="IPR050678">
    <property type="entry name" value="DNA_Partitioning_ATPase"/>
</dbReference>
<evidence type="ECO:0000313" key="2">
    <source>
        <dbReference type="Proteomes" id="UP000244523"/>
    </source>
</evidence>
<proteinExistence type="predicted"/>
<reference evidence="1 2" key="1">
    <citation type="submission" date="2018-04" db="EMBL/GenBank/DDBJ databases">
        <title>Genomic Encyclopedia of Archaeal and Bacterial Type Strains, Phase II (KMG-II): from individual species to whole genera.</title>
        <authorList>
            <person name="Goeker M."/>
        </authorList>
    </citation>
    <scope>NUCLEOTIDE SEQUENCE [LARGE SCALE GENOMIC DNA]</scope>
    <source>
        <strain evidence="1 2">DSM 29955</strain>
    </source>
</reference>
<dbReference type="Pfam" id="PF07015">
    <property type="entry name" value="VirC1"/>
    <property type="match status" value="1"/>
</dbReference>
<dbReference type="SUPFAM" id="SSF52540">
    <property type="entry name" value="P-loop containing nucleoside triphosphate hydrolases"/>
    <property type="match status" value="1"/>
</dbReference>